<dbReference type="Pfam" id="PF06974">
    <property type="entry name" value="WS_DGAT_C"/>
    <property type="match status" value="1"/>
</dbReference>
<organism evidence="2">
    <name type="scientific">Opuntia streptacantha</name>
    <name type="common">Prickly pear cactus</name>
    <name type="synonym">Opuntia cardona</name>
    <dbReference type="NCBI Taxonomy" id="393608"/>
    <lineage>
        <taxon>Eukaryota</taxon>
        <taxon>Viridiplantae</taxon>
        <taxon>Streptophyta</taxon>
        <taxon>Embryophyta</taxon>
        <taxon>Tracheophyta</taxon>
        <taxon>Spermatophyta</taxon>
        <taxon>Magnoliopsida</taxon>
        <taxon>eudicotyledons</taxon>
        <taxon>Gunneridae</taxon>
        <taxon>Pentapetalae</taxon>
        <taxon>Caryophyllales</taxon>
        <taxon>Cactineae</taxon>
        <taxon>Cactaceae</taxon>
        <taxon>Opuntioideae</taxon>
        <taxon>Opuntia</taxon>
    </lineage>
</organism>
<proteinExistence type="predicted"/>
<dbReference type="EMBL" id="GISG01273904">
    <property type="protein sequence ID" value="MBA4677130.1"/>
    <property type="molecule type" value="Transcribed_RNA"/>
</dbReference>
<protein>
    <recommendedName>
        <fullName evidence="1">O-acyltransferase WSD1 C-terminal domain-containing protein</fullName>
    </recommendedName>
</protein>
<sequence>MLQDPFGHPSLLSISIAVKPHSSLPSCRILGRAAPSNGSHASVITSPVPCSGSHASVITKASCGSHAASVITSTMASFGSHAAGVIATTASCGPHATGVMANVCGPHASRLICTIPLSRSYPCAPHALLMSMAMATTSTSGAMELPLSARWVIPSGGRVCTGGSGGSQGVKGPLGACSSRSSKTTTPHSGTSWDCLVGCDGVAEFISLPSIFWISSGRHFGFSASNRKVNYLGSWFVRIDWIRIPVNIYRWWIAGAIGQLRCTSSSSRLQA</sequence>
<feature type="domain" description="O-acyltransferase WSD1 C-terminal" evidence="1">
    <location>
        <begin position="60"/>
        <end position="149"/>
    </location>
</feature>
<reference evidence="2" key="2">
    <citation type="submission" date="2020-07" db="EMBL/GenBank/DDBJ databases">
        <authorList>
            <person name="Vera ALvarez R."/>
            <person name="Arias-Moreno D.M."/>
            <person name="Jimenez-Jacinto V."/>
            <person name="Jimenez-Bremont J.F."/>
            <person name="Swaminathan K."/>
            <person name="Moose S.P."/>
            <person name="Guerrero-Gonzalez M.L."/>
            <person name="Marino-Ramirez L."/>
            <person name="Landsman D."/>
            <person name="Rodriguez-Kessler M."/>
            <person name="Delgado-Sanchez P."/>
        </authorList>
    </citation>
    <scope>NUCLEOTIDE SEQUENCE</scope>
    <source>
        <tissue evidence="2">Cladode</tissue>
    </source>
</reference>
<dbReference type="InterPro" id="IPR009721">
    <property type="entry name" value="O-acyltransferase_WSD1_C"/>
</dbReference>
<accession>A0A7C9AX10</accession>
<reference evidence="2" key="1">
    <citation type="journal article" date="2013" name="J. Plant Res.">
        <title>Effect of fungi and light on seed germination of three Opuntia species from semiarid lands of central Mexico.</title>
        <authorList>
            <person name="Delgado-Sanchez P."/>
            <person name="Jimenez-Bremont J.F."/>
            <person name="Guerrero-Gonzalez Mde L."/>
            <person name="Flores J."/>
        </authorList>
    </citation>
    <scope>NUCLEOTIDE SEQUENCE</scope>
    <source>
        <tissue evidence="2">Cladode</tissue>
    </source>
</reference>
<evidence type="ECO:0000259" key="1">
    <source>
        <dbReference type="Pfam" id="PF06974"/>
    </source>
</evidence>
<dbReference type="AlphaFoldDB" id="A0A7C9AX10"/>
<name>A0A7C9AX10_OPUST</name>
<evidence type="ECO:0000313" key="2">
    <source>
        <dbReference type="EMBL" id="MBA4677130.1"/>
    </source>
</evidence>